<evidence type="ECO:0000256" key="3">
    <source>
        <dbReference type="ARBA" id="ARBA00023098"/>
    </source>
</evidence>
<dbReference type="PANTHER" id="PTHR10272">
    <property type="entry name" value="PLATELET-ACTIVATING FACTOR ACETYLHYDROLASE"/>
    <property type="match status" value="1"/>
</dbReference>
<evidence type="ECO:0000256" key="4">
    <source>
        <dbReference type="SAM" id="SignalP"/>
    </source>
</evidence>
<dbReference type="Gene3D" id="3.40.50.1820">
    <property type="entry name" value="alpha/beta hydrolase"/>
    <property type="match status" value="1"/>
</dbReference>
<evidence type="ECO:0000313" key="6">
    <source>
        <dbReference type="Proteomes" id="UP001595696"/>
    </source>
</evidence>
<accession>A0ABV8DM97</accession>
<dbReference type="RefSeq" id="WP_378610713.1">
    <property type="nucleotide sequence ID" value="NZ_JBHSAX010000003.1"/>
</dbReference>
<sequence>MTIAAAATALLASTTGTSVAAPPPEPVVSIALPAPTGPSPAGVTEWHLTDASRTDPWTGDPREVLAQIWYPATEATGERAPWMPQGGRAEQDDFLTELGVPAGTWNLAPSHSHTDAPARHSGGIPVLLNSPGMGDATGWSTAQAEDLASHGYAVVALNHTHEAFSIRFPDGRTAETRVADTRFVLDQLSAAAAGQHDGAALPAGLARNLDLSRVAMFGHSLGGSTTIGALQADPRIRAGVNLDGPVLGPAAETGIAQPLLMLAGEFSPWFGRPGWEPYWHADTGIELPLRVLGSEHMSFCDQQLILARLAEAGLLAGAVRQKAVGGIDADRSIELQRTYLRTWFDAVFGRGDLATTITGLARPEVVPYP</sequence>
<dbReference type="PANTHER" id="PTHR10272:SF0">
    <property type="entry name" value="PLATELET-ACTIVATING FACTOR ACETYLHYDROLASE"/>
    <property type="match status" value="1"/>
</dbReference>
<keyword evidence="2" id="KW-0442">Lipid degradation</keyword>
<feature type="signal peptide" evidence="4">
    <location>
        <begin position="1"/>
        <end position="20"/>
    </location>
</feature>
<dbReference type="SUPFAM" id="SSF53474">
    <property type="entry name" value="alpha/beta-Hydrolases"/>
    <property type="match status" value="1"/>
</dbReference>
<dbReference type="Pfam" id="PF03403">
    <property type="entry name" value="PAF-AH_p_II"/>
    <property type="match status" value="1"/>
</dbReference>
<gene>
    <name evidence="5" type="ORF">ACFO0B_02970</name>
</gene>
<keyword evidence="6" id="KW-1185">Reference proteome</keyword>
<name>A0ABV8DM97_9NOCA</name>
<evidence type="ECO:0000256" key="1">
    <source>
        <dbReference type="ARBA" id="ARBA00022801"/>
    </source>
</evidence>
<protein>
    <submittedName>
        <fullName evidence="5">Alpha/beta hydrolase family protein</fullName>
    </submittedName>
</protein>
<keyword evidence="3" id="KW-0443">Lipid metabolism</keyword>
<keyword evidence="4" id="KW-0732">Signal</keyword>
<dbReference type="EMBL" id="JBHSAX010000003">
    <property type="protein sequence ID" value="MFC3960948.1"/>
    <property type="molecule type" value="Genomic_DNA"/>
</dbReference>
<reference evidence="6" key="1">
    <citation type="journal article" date="2019" name="Int. J. Syst. Evol. Microbiol.">
        <title>The Global Catalogue of Microorganisms (GCM) 10K type strain sequencing project: providing services to taxonomists for standard genome sequencing and annotation.</title>
        <authorList>
            <consortium name="The Broad Institute Genomics Platform"/>
            <consortium name="The Broad Institute Genome Sequencing Center for Infectious Disease"/>
            <person name="Wu L."/>
            <person name="Ma J."/>
        </authorList>
    </citation>
    <scope>NUCLEOTIDE SEQUENCE [LARGE SCALE GENOMIC DNA]</scope>
    <source>
        <strain evidence="6">CGMCC 4.7330</strain>
    </source>
</reference>
<organism evidence="5 6">
    <name type="scientific">Nocardia jiangsuensis</name>
    <dbReference type="NCBI Taxonomy" id="1691563"/>
    <lineage>
        <taxon>Bacteria</taxon>
        <taxon>Bacillati</taxon>
        <taxon>Actinomycetota</taxon>
        <taxon>Actinomycetes</taxon>
        <taxon>Mycobacteriales</taxon>
        <taxon>Nocardiaceae</taxon>
        <taxon>Nocardia</taxon>
    </lineage>
</organism>
<evidence type="ECO:0000256" key="2">
    <source>
        <dbReference type="ARBA" id="ARBA00022963"/>
    </source>
</evidence>
<feature type="chain" id="PRO_5047342237" evidence="4">
    <location>
        <begin position="21"/>
        <end position="369"/>
    </location>
</feature>
<comment type="caution">
    <text evidence="5">The sequence shown here is derived from an EMBL/GenBank/DDBJ whole genome shotgun (WGS) entry which is preliminary data.</text>
</comment>
<evidence type="ECO:0000313" key="5">
    <source>
        <dbReference type="EMBL" id="MFC3960948.1"/>
    </source>
</evidence>
<dbReference type="GO" id="GO:0016787">
    <property type="term" value="F:hydrolase activity"/>
    <property type="evidence" value="ECO:0007669"/>
    <property type="project" value="UniProtKB-KW"/>
</dbReference>
<proteinExistence type="predicted"/>
<dbReference type="Proteomes" id="UP001595696">
    <property type="component" value="Unassembled WGS sequence"/>
</dbReference>
<dbReference type="InterPro" id="IPR029058">
    <property type="entry name" value="AB_hydrolase_fold"/>
</dbReference>
<keyword evidence="1 5" id="KW-0378">Hydrolase</keyword>